<sequence length="83" mass="9435">MRIMSWNCRGLGKSSTFLKCQKKAQELKPDILFLMETRLAKDKGKQVWVKFGFSDGWEVSRVGLGGGLILAWMPRQSLVVEFA</sequence>
<protein>
    <submittedName>
        <fullName evidence="1">Uncharacterized protein</fullName>
    </submittedName>
</protein>
<gene>
    <name evidence="1" type="ORF">RGQ29_010467</name>
</gene>
<evidence type="ECO:0000313" key="1">
    <source>
        <dbReference type="EMBL" id="KAK4600870.1"/>
    </source>
</evidence>
<evidence type="ECO:0000313" key="2">
    <source>
        <dbReference type="Proteomes" id="UP001324115"/>
    </source>
</evidence>
<dbReference type="InterPro" id="IPR036691">
    <property type="entry name" value="Endo/exonu/phosph_ase_sf"/>
</dbReference>
<dbReference type="Proteomes" id="UP001324115">
    <property type="component" value="Unassembled WGS sequence"/>
</dbReference>
<proteinExistence type="predicted"/>
<organism evidence="1 2">
    <name type="scientific">Quercus rubra</name>
    <name type="common">Northern red oak</name>
    <name type="synonym">Quercus borealis</name>
    <dbReference type="NCBI Taxonomy" id="3512"/>
    <lineage>
        <taxon>Eukaryota</taxon>
        <taxon>Viridiplantae</taxon>
        <taxon>Streptophyta</taxon>
        <taxon>Embryophyta</taxon>
        <taxon>Tracheophyta</taxon>
        <taxon>Spermatophyta</taxon>
        <taxon>Magnoliopsida</taxon>
        <taxon>eudicotyledons</taxon>
        <taxon>Gunneridae</taxon>
        <taxon>Pentapetalae</taxon>
        <taxon>rosids</taxon>
        <taxon>fabids</taxon>
        <taxon>Fagales</taxon>
        <taxon>Fagaceae</taxon>
        <taxon>Quercus</taxon>
    </lineage>
</organism>
<comment type="caution">
    <text evidence="1">The sequence shown here is derived from an EMBL/GenBank/DDBJ whole genome shotgun (WGS) entry which is preliminary data.</text>
</comment>
<dbReference type="Gene3D" id="3.60.10.10">
    <property type="entry name" value="Endonuclease/exonuclease/phosphatase"/>
    <property type="match status" value="1"/>
</dbReference>
<dbReference type="AlphaFoldDB" id="A0AAN7FUR6"/>
<dbReference type="SUPFAM" id="SSF56219">
    <property type="entry name" value="DNase I-like"/>
    <property type="match status" value="1"/>
</dbReference>
<reference evidence="1 2" key="1">
    <citation type="journal article" date="2023" name="G3 (Bethesda)">
        <title>A haplotype-resolved chromosome-scale genome for Quercus rubra L. provides insights into the genetics of adaptive traits for red oak species.</title>
        <authorList>
            <person name="Kapoor B."/>
            <person name="Jenkins J."/>
            <person name="Schmutz J."/>
            <person name="Zhebentyayeva T."/>
            <person name="Kuelheim C."/>
            <person name="Coggeshall M."/>
            <person name="Heim C."/>
            <person name="Lasky J.R."/>
            <person name="Leites L."/>
            <person name="Islam-Faridi N."/>
            <person name="Romero-Severson J."/>
            <person name="DeLeo V.L."/>
            <person name="Lucas S.M."/>
            <person name="Lazic D."/>
            <person name="Gailing O."/>
            <person name="Carlson J."/>
            <person name="Staton M."/>
        </authorList>
    </citation>
    <scope>NUCLEOTIDE SEQUENCE [LARGE SCALE GENOMIC DNA]</scope>
    <source>
        <strain evidence="1">Pseudo-F2</strain>
    </source>
</reference>
<accession>A0AAN7FUR6</accession>
<dbReference type="PANTHER" id="PTHR35218:SF9">
    <property type="entry name" value="ENDONUCLEASE_EXONUCLEASE_PHOSPHATASE DOMAIN-CONTAINING PROTEIN"/>
    <property type="match status" value="1"/>
</dbReference>
<name>A0AAN7FUR6_QUERU</name>
<keyword evidence="2" id="KW-1185">Reference proteome</keyword>
<dbReference type="EMBL" id="JAXUIC010000002">
    <property type="protein sequence ID" value="KAK4600870.1"/>
    <property type="molecule type" value="Genomic_DNA"/>
</dbReference>
<dbReference type="PANTHER" id="PTHR35218">
    <property type="entry name" value="RNASE H DOMAIN-CONTAINING PROTEIN"/>
    <property type="match status" value="1"/>
</dbReference>